<evidence type="ECO:0000256" key="11">
    <source>
        <dbReference type="RuleBase" id="RU003953"/>
    </source>
</evidence>
<dbReference type="Gene3D" id="1.10.246.80">
    <property type="match status" value="1"/>
</dbReference>
<comment type="cofactor">
    <cofactor evidence="1">
        <name>Mg(2+)</name>
        <dbReference type="ChEBI" id="CHEBI:18420"/>
    </cofactor>
</comment>
<dbReference type="GO" id="GO:0016779">
    <property type="term" value="F:nucleotidyltransferase activity"/>
    <property type="evidence" value="ECO:0007669"/>
    <property type="project" value="UniProtKB-KW"/>
</dbReference>
<evidence type="ECO:0000256" key="1">
    <source>
        <dbReference type="ARBA" id="ARBA00001946"/>
    </source>
</evidence>
<reference evidence="16 17" key="2">
    <citation type="submission" date="2015-07" db="EMBL/GenBank/DDBJ databases">
        <title>Genome sequence of Levilinea saccharolytica DSM 16555.</title>
        <authorList>
            <person name="Hemp J."/>
            <person name="Ward L.M."/>
            <person name="Pace L.A."/>
            <person name="Fischer W.W."/>
        </authorList>
    </citation>
    <scope>NUCLEOTIDE SEQUENCE [LARGE SCALE GENOMIC DNA]</scope>
    <source>
        <strain evidence="16 17">KIBI-1</strain>
    </source>
</reference>
<evidence type="ECO:0000259" key="14">
    <source>
        <dbReference type="Pfam" id="PF12627"/>
    </source>
</evidence>
<dbReference type="Proteomes" id="UP000050501">
    <property type="component" value="Unassembled WGS sequence"/>
</dbReference>
<reference evidence="15" key="1">
    <citation type="journal article" date="2015" name="Genome Announc.">
        <title>Draft Genome Sequences of Anaerolinea thermolimosa IMO-1, Bellilinea caldifistulae GOMI-1, Leptolinea tardivitalis YMTK-2, Levilinea saccharolytica KIBI-1, Longilinea arvoryzae KOME-1, Previously Described as Members of the Class Anaerolineae (Chloroflexi).</title>
        <authorList>
            <person name="Matsuura N."/>
            <person name="Tourlousse M.D."/>
            <person name="Ohashi A."/>
            <person name="Hugenholtz P."/>
            <person name="Sekiguchi Y."/>
        </authorList>
    </citation>
    <scope>NUCLEOTIDE SEQUENCE</scope>
    <source>
        <strain evidence="15">KIBI-1</strain>
    </source>
</reference>
<dbReference type="InterPro" id="IPR006674">
    <property type="entry name" value="HD_domain"/>
</dbReference>
<organism evidence="15">
    <name type="scientific">Levilinea saccharolytica</name>
    <dbReference type="NCBI Taxonomy" id="229921"/>
    <lineage>
        <taxon>Bacteria</taxon>
        <taxon>Bacillati</taxon>
        <taxon>Chloroflexota</taxon>
        <taxon>Anaerolineae</taxon>
        <taxon>Anaerolineales</taxon>
        <taxon>Anaerolineaceae</taxon>
        <taxon>Levilinea</taxon>
    </lineage>
</organism>
<keyword evidence="7" id="KW-0479">Metal-binding</keyword>
<dbReference type="Gene3D" id="3.30.460.10">
    <property type="entry name" value="Beta Polymerase, domain 2"/>
    <property type="match status" value="1"/>
</dbReference>
<keyword evidence="3" id="KW-0820">tRNA-binding</keyword>
<dbReference type="Pfam" id="PF12627">
    <property type="entry name" value="PolyA_pol_RNAbd"/>
    <property type="match status" value="1"/>
</dbReference>
<keyword evidence="17" id="KW-1185">Reference proteome</keyword>
<keyword evidence="6" id="KW-0548">Nucleotidyltransferase</keyword>
<evidence type="ECO:0000256" key="2">
    <source>
        <dbReference type="ARBA" id="ARBA00007265"/>
    </source>
</evidence>
<dbReference type="GO" id="GO:0000049">
    <property type="term" value="F:tRNA binding"/>
    <property type="evidence" value="ECO:0007669"/>
    <property type="project" value="UniProtKB-KW"/>
</dbReference>
<feature type="domain" description="tRNA nucleotidyltransferase/poly(A) polymerase RNA and SrmB- binding" evidence="14">
    <location>
        <begin position="168"/>
        <end position="229"/>
    </location>
</feature>
<feature type="domain" description="Poly A polymerase head" evidence="12">
    <location>
        <begin position="27"/>
        <end position="143"/>
    </location>
</feature>
<dbReference type="EMBL" id="LGCM01000064">
    <property type="protein sequence ID" value="KPL76220.1"/>
    <property type="molecule type" value="Genomic_DNA"/>
</dbReference>
<dbReference type="Gene3D" id="1.10.3090.10">
    <property type="entry name" value="cca-adding enzyme, domain 2"/>
    <property type="match status" value="1"/>
</dbReference>
<proteinExistence type="inferred from homology"/>
<evidence type="ECO:0000313" key="17">
    <source>
        <dbReference type="Proteomes" id="UP000050501"/>
    </source>
</evidence>
<keyword evidence="4 11" id="KW-0808">Transferase</keyword>
<keyword evidence="8" id="KW-0547">Nucleotide-binding</keyword>
<evidence type="ECO:0000256" key="7">
    <source>
        <dbReference type="ARBA" id="ARBA00022723"/>
    </source>
</evidence>
<dbReference type="OrthoDB" id="9805698at2"/>
<dbReference type="Pfam" id="PF01966">
    <property type="entry name" value="HD"/>
    <property type="match status" value="1"/>
</dbReference>
<evidence type="ECO:0000259" key="12">
    <source>
        <dbReference type="Pfam" id="PF01743"/>
    </source>
</evidence>
<sequence length="512" mass="56698">MTWYQADPLLARAMPVLRSVESVQHPLYLAGGAVRDLLRGVRLHDLDFVTSGDVRQMARRTADALGGGFYPMDEERGTMRVVLAEEGGGRLFLDFSRLRADTLEGDLRLRDFTINAMALPLGDEARLIDPTGGQTDLREKRLRACSESAMQDDPLRVLRGVRMALGLGLRVEAATLGWMRAAAAGLERVSGERRRDELFRLLEGGQVSSGLRLMDTLGALQAVLPELTALKGLSQSPPHQLDAWEHTLAVVQELEDVLAALAQDADQEASANLMMGLAVTQLGRYRQRFAEHLAERVHMDRPMRALLFLAALYHDAGKAHTRSQGADGRVHFYEHEGQSVRAWGSCARRLALSQAETERVESVLRHHMRIHHLAAQPHDPSARAVYRFFRACGPAGVDVCLLTLADVRGTYRTTLTTDIWQREVGICRRLLEAWWEGPSESVRPQRLVNGQDLIELFGEPPGKRIGLALDAVLEAQACGEVSDRVAALEFVRGWLADHPQDAPSGGKSTWKN</sequence>
<dbReference type="SUPFAM" id="SSF81301">
    <property type="entry name" value="Nucleotidyltransferase"/>
    <property type="match status" value="1"/>
</dbReference>
<dbReference type="PANTHER" id="PTHR47545:SF2">
    <property type="entry name" value="CC-ADDING TRNA NUCLEOTIDYLTRANSFERASE"/>
    <property type="match status" value="1"/>
</dbReference>
<protein>
    <submittedName>
        <fullName evidence="15">tRNA nucleotidyltransferase</fullName>
    </submittedName>
</protein>
<evidence type="ECO:0000259" key="13">
    <source>
        <dbReference type="Pfam" id="PF01966"/>
    </source>
</evidence>
<dbReference type="GO" id="GO:0008033">
    <property type="term" value="P:tRNA processing"/>
    <property type="evidence" value="ECO:0007669"/>
    <property type="project" value="UniProtKB-KW"/>
</dbReference>
<evidence type="ECO:0000313" key="16">
    <source>
        <dbReference type="EMBL" id="KPL76220.1"/>
    </source>
</evidence>
<dbReference type="SUPFAM" id="SSF81891">
    <property type="entry name" value="Poly A polymerase C-terminal region-like"/>
    <property type="match status" value="1"/>
</dbReference>
<dbReference type="InterPro" id="IPR002646">
    <property type="entry name" value="PolA_pol_head_dom"/>
</dbReference>
<dbReference type="PANTHER" id="PTHR47545">
    <property type="entry name" value="MULTIFUNCTIONAL CCA PROTEIN"/>
    <property type="match status" value="1"/>
</dbReference>
<dbReference type="Pfam" id="PF01743">
    <property type="entry name" value="PolyA_pol"/>
    <property type="match status" value="1"/>
</dbReference>
<accession>A0A0M9U2S2</accession>
<evidence type="ECO:0000256" key="8">
    <source>
        <dbReference type="ARBA" id="ARBA00022741"/>
    </source>
</evidence>
<keyword evidence="5" id="KW-0819">tRNA processing</keyword>
<dbReference type="CDD" id="cd05398">
    <property type="entry name" value="NT_ClassII-CCAase"/>
    <property type="match status" value="1"/>
</dbReference>
<dbReference type="InterPro" id="IPR050124">
    <property type="entry name" value="tRNA_CCA-adding_enzyme"/>
</dbReference>
<comment type="similarity">
    <text evidence="2 11">Belongs to the tRNA nucleotidyltransferase/poly(A) polymerase family.</text>
</comment>
<dbReference type="InterPro" id="IPR003607">
    <property type="entry name" value="HD/PDEase_dom"/>
</dbReference>
<dbReference type="EMBL" id="DF967975">
    <property type="protein sequence ID" value="GAP19013.1"/>
    <property type="molecule type" value="Genomic_DNA"/>
</dbReference>
<dbReference type="AlphaFoldDB" id="A0A0M9U2S2"/>
<dbReference type="InterPro" id="IPR032828">
    <property type="entry name" value="PolyA_RNA-bd"/>
</dbReference>
<evidence type="ECO:0000256" key="3">
    <source>
        <dbReference type="ARBA" id="ARBA00022555"/>
    </source>
</evidence>
<keyword evidence="10 11" id="KW-0694">RNA-binding</keyword>
<evidence type="ECO:0000256" key="6">
    <source>
        <dbReference type="ARBA" id="ARBA00022695"/>
    </source>
</evidence>
<evidence type="ECO:0000256" key="10">
    <source>
        <dbReference type="ARBA" id="ARBA00022884"/>
    </source>
</evidence>
<evidence type="ECO:0000256" key="5">
    <source>
        <dbReference type="ARBA" id="ARBA00022694"/>
    </source>
</evidence>
<gene>
    <name evidence="16" type="ORF">ADN01_16855</name>
    <name evidence="15" type="ORF">LSAC_02911</name>
</gene>
<dbReference type="RefSeq" id="WP_062419323.1">
    <property type="nucleotide sequence ID" value="NZ_BBXZ01000157.1"/>
</dbReference>
<dbReference type="InterPro" id="IPR043519">
    <property type="entry name" value="NT_sf"/>
</dbReference>
<feature type="domain" description="HD" evidence="13">
    <location>
        <begin position="289"/>
        <end position="386"/>
    </location>
</feature>
<dbReference type="CDD" id="cd00077">
    <property type="entry name" value="HDc"/>
    <property type="match status" value="1"/>
</dbReference>
<evidence type="ECO:0000313" key="15">
    <source>
        <dbReference type="EMBL" id="GAP19013.1"/>
    </source>
</evidence>
<dbReference type="GO" id="GO:0000166">
    <property type="term" value="F:nucleotide binding"/>
    <property type="evidence" value="ECO:0007669"/>
    <property type="project" value="UniProtKB-KW"/>
</dbReference>
<evidence type="ECO:0000256" key="4">
    <source>
        <dbReference type="ARBA" id="ARBA00022679"/>
    </source>
</evidence>
<evidence type="ECO:0000256" key="9">
    <source>
        <dbReference type="ARBA" id="ARBA00022842"/>
    </source>
</evidence>
<name>A0A0M9U2S2_9CHLR</name>
<keyword evidence="9" id="KW-0460">Magnesium</keyword>
<dbReference type="STRING" id="229921.ADN01_16855"/>
<dbReference type="GO" id="GO:0046872">
    <property type="term" value="F:metal ion binding"/>
    <property type="evidence" value="ECO:0007669"/>
    <property type="project" value="UniProtKB-KW"/>
</dbReference>